<dbReference type="EMBL" id="BMJD01000009">
    <property type="protein sequence ID" value="GGB38838.1"/>
    <property type="molecule type" value="Genomic_DNA"/>
</dbReference>
<evidence type="ECO:0000313" key="1">
    <source>
        <dbReference type="EMBL" id="GGB38838.1"/>
    </source>
</evidence>
<sequence>MGLKEREDYYKANNAEELLYALKNKESYIIIQDDFKKEFEENTQLPLTETEEIGFQLGFGGTAGIWSEIFFQIINASSKGSKQQKKIDSKIRKYNVKKLNENEILLYLRQLDY</sequence>
<accession>A0A9W5X4X1</accession>
<organism evidence="1 2">
    <name type="scientific">Lentibacillus populi</name>
    <dbReference type="NCBI Taxonomy" id="1827502"/>
    <lineage>
        <taxon>Bacteria</taxon>
        <taxon>Bacillati</taxon>
        <taxon>Bacillota</taxon>
        <taxon>Bacilli</taxon>
        <taxon>Bacillales</taxon>
        <taxon>Bacillaceae</taxon>
        <taxon>Lentibacillus</taxon>
    </lineage>
</organism>
<reference evidence="1" key="1">
    <citation type="journal article" date="2014" name="Int. J. Syst. Evol. Microbiol.">
        <title>Complete genome sequence of Corynebacterium casei LMG S-19264T (=DSM 44701T), isolated from a smear-ripened cheese.</title>
        <authorList>
            <consortium name="US DOE Joint Genome Institute (JGI-PGF)"/>
            <person name="Walter F."/>
            <person name="Albersmeier A."/>
            <person name="Kalinowski J."/>
            <person name="Ruckert C."/>
        </authorList>
    </citation>
    <scope>NUCLEOTIDE SEQUENCE</scope>
    <source>
        <strain evidence="1">CGMCC 1.15454</strain>
    </source>
</reference>
<reference evidence="1" key="2">
    <citation type="submission" date="2020-09" db="EMBL/GenBank/DDBJ databases">
        <authorList>
            <person name="Sun Q."/>
            <person name="Zhou Y."/>
        </authorList>
    </citation>
    <scope>NUCLEOTIDE SEQUENCE</scope>
    <source>
        <strain evidence="1">CGMCC 1.15454</strain>
    </source>
</reference>
<evidence type="ECO:0000313" key="2">
    <source>
        <dbReference type="Proteomes" id="UP000621492"/>
    </source>
</evidence>
<proteinExistence type="predicted"/>
<protein>
    <submittedName>
        <fullName evidence="1">Uncharacterized protein</fullName>
    </submittedName>
</protein>
<gene>
    <name evidence="1" type="ORF">GCM10011409_15430</name>
</gene>
<comment type="caution">
    <text evidence="1">The sequence shown here is derived from an EMBL/GenBank/DDBJ whole genome shotgun (WGS) entry which is preliminary data.</text>
</comment>
<keyword evidence="2" id="KW-1185">Reference proteome</keyword>
<dbReference type="Proteomes" id="UP000621492">
    <property type="component" value="Unassembled WGS sequence"/>
</dbReference>
<dbReference type="AlphaFoldDB" id="A0A9W5X4X1"/>
<dbReference type="RefSeq" id="WP_188724879.1">
    <property type="nucleotide sequence ID" value="NZ_BMJD01000009.1"/>
</dbReference>
<name>A0A9W5X4X1_9BACI</name>